<dbReference type="Proteomes" id="UP000563853">
    <property type="component" value="Unassembled WGS sequence"/>
</dbReference>
<dbReference type="AlphaFoldDB" id="A0A848C5G4"/>
<protein>
    <submittedName>
        <fullName evidence="1">Uncharacterized protein</fullName>
    </submittedName>
</protein>
<evidence type="ECO:0000313" key="1">
    <source>
        <dbReference type="EMBL" id="NME42855.1"/>
    </source>
</evidence>
<accession>A0A848C5G4</accession>
<evidence type="ECO:0000313" key="2">
    <source>
        <dbReference type="Proteomes" id="UP000563853"/>
    </source>
</evidence>
<gene>
    <name evidence="1" type="ORF">HF863_08780</name>
</gene>
<organism evidence="1 2">
    <name type="scientific">Ligilactobacillus agilis</name>
    <dbReference type="NCBI Taxonomy" id="1601"/>
    <lineage>
        <taxon>Bacteria</taxon>
        <taxon>Bacillati</taxon>
        <taxon>Bacillota</taxon>
        <taxon>Bacilli</taxon>
        <taxon>Lactobacillales</taxon>
        <taxon>Lactobacillaceae</taxon>
        <taxon>Ligilactobacillus</taxon>
    </lineage>
</organism>
<dbReference type="EMBL" id="JABAFP010000038">
    <property type="protein sequence ID" value="NME42855.1"/>
    <property type="molecule type" value="Genomic_DNA"/>
</dbReference>
<proteinExistence type="predicted"/>
<name>A0A848C5G4_9LACO</name>
<comment type="caution">
    <text evidence="1">The sequence shown here is derived from an EMBL/GenBank/DDBJ whole genome shotgun (WGS) entry which is preliminary data.</text>
</comment>
<reference evidence="1 2" key="1">
    <citation type="submission" date="2020-04" db="EMBL/GenBank/DDBJ databases">
        <authorList>
            <person name="Hitch T.C.A."/>
            <person name="Wylensek D."/>
            <person name="Clavel T."/>
        </authorList>
    </citation>
    <scope>NUCLEOTIDE SEQUENCE [LARGE SCALE GENOMIC DNA]</scope>
    <source>
        <strain evidence="1 2">WCA-389-WT-5H1</strain>
    </source>
</reference>
<dbReference type="RefSeq" id="WP_170091960.1">
    <property type="nucleotide sequence ID" value="NZ_JABAFP010000038.1"/>
</dbReference>
<sequence length="51" mass="5956">MDQNKFIVKYDLKHRMTEKEYKSYKADLDKVIEHEALKKLMSLGKVIGGGK</sequence>